<dbReference type="AlphaFoldDB" id="A0AAD6YD06"/>
<evidence type="ECO:0000313" key="2">
    <source>
        <dbReference type="Proteomes" id="UP001219525"/>
    </source>
</evidence>
<gene>
    <name evidence="1" type="ORF">GGX14DRAFT_499322</name>
</gene>
<name>A0AAD6YD06_9AGAR</name>
<comment type="caution">
    <text evidence="1">The sequence shown here is derived from an EMBL/GenBank/DDBJ whole genome shotgun (WGS) entry which is preliminary data.</text>
</comment>
<evidence type="ECO:0000313" key="1">
    <source>
        <dbReference type="EMBL" id="KAJ7209788.1"/>
    </source>
</evidence>
<dbReference type="InterPro" id="IPR032675">
    <property type="entry name" value="LRR_dom_sf"/>
</dbReference>
<proteinExistence type="predicted"/>
<dbReference type="EMBL" id="JARJCW010000030">
    <property type="protein sequence ID" value="KAJ7209788.1"/>
    <property type="molecule type" value="Genomic_DNA"/>
</dbReference>
<dbReference type="SUPFAM" id="SSF52047">
    <property type="entry name" value="RNI-like"/>
    <property type="match status" value="1"/>
</dbReference>
<dbReference type="Gene3D" id="3.80.10.10">
    <property type="entry name" value="Ribonuclease Inhibitor"/>
    <property type="match status" value="1"/>
</dbReference>
<evidence type="ECO:0008006" key="3">
    <source>
        <dbReference type="Google" id="ProtNLM"/>
    </source>
</evidence>
<feature type="non-terminal residue" evidence="1">
    <location>
        <position position="478"/>
    </location>
</feature>
<accession>A0AAD6YD06</accession>
<organism evidence="1 2">
    <name type="scientific">Mycena pura</name>
    <dbReference type="NCBI Taxonomy" id="153505"/>
    <lineage>
        <taxon>Eukaryota</taxon>
        <taxon>Fungi</taxon>
        <taxon>Dikarya</taxon>
        <taxon>Basidiomycota</taxon>
        <taxon>Agaricomycotina</taxon>
        <taxon>Agaricomycetes</taxon>
        <taxon>Agaricomycetidae</taxon>
        <taxon>Agaricales</taxon>
        <taxon>Marasmiineae</taxon>
        <taxon>Mycenaceae</taxon>
        <taxon>Mycena</taxon>
    </lineage>
</organism>
<protein>
    <recommendedName>
        <fullName evidence="3">F-box domain-containing protein</fullName>
    </recommendedName>
</protein>
<dbReference type="Proteomes" id="UP001219525">
    <property type="component" value="Unassembled WGS sequence"/>
</dbReference>
<reference evidence="1" key="1">
    <citation type="submission" date="2023-03" db="EMBL/GenBank/DDBJ databases">
        <title>Massive genome expansion in bonnet fungi (Mycena s.s.) driven by repeated elements and novel gene families across ecological guilds.</title>
        <authorList>
            <consortium name="Lawrence Berkeley National Laboratory"/>
            <person name="Harder C.B."/>
            <person name="Miyauchi S."/>
            <person name="Viragh M."/>
            <person name="Kuo A."/>
            <person name="Thoen E."/>
            <person name="Andreopoulos B."/>
            <person name="Lu D."/>
            <person name="Skrede I."/>
            <person name="Drula E."/>
            <person name="Henrissat B."/>
            <person name="Morin E."/>
            <person name="Kohler A."/>
            <person name="Barry K."/>
            <person name="LaButti K."/>
            <person name="Morin E."/>
            <person name="Salamov A."/>
            <person name="Lipzen A."/>
            <person name="Mereny Z."/>
            <person name="Hegedus B."/>
            <person name="Baldrian P."/>
            <person name="Stursova M."/>
            <person name="Weitz H."/>
            <person name="Taylor A."/>
            <person name="Grigoriev I.V."/>
            <person name="Nagy L.G."/>
            <person name="Martin F."/>
            <person name="Kauserud H."/>
        </authorList>
    </citation>
    <scope>NUCLEOTIDE SEQUENCE</scope>
    <source>
        <strain evidence="1">9144</strain>
    </source>
</reference>
<keyword evidence="2" id="KW-1185">Reference proteome</keyword>
<sequence length="478" mass="55097">MAFLPVELYTEIIHHLPPSRRPVLLSVSRLLHDIAIRFVFSTVKIYFMHGGPGFYMLNTENERYVTETSDYFLRRSWDILFHIITKPSFAQVVRTLSVHAFTDGPAVFEQRTLAQALQSLHHLQSFHYFGDCPDFSTVAAYLPSTLKILRIQSMPDSQLLDHLDHLRFLQPAIPFTYVRDQKLDQIFGEWERESGNSRDFVSVIETNPIQELAILSSHVAFLPIRICNTLTQLDICVTSGELGGIELVFRHALFLESLSLVGYIEPSFLAELPRHPEVLPRLTCFRLSCEFWGHNATEVNIPFLTEFLSHRPSLRRLYIRLPGIRVDMALALATVIGKLEKLKVLGFHAGYEPLHEAAAFHLADQLSVNIEALQLTLPWLHDLHMLTWYPLLNKLQQFPRLAFLHLFSSGEDAVPISPVELATDLEHLRLVGLQRSLFTIDREDGEELEPKLWTPWSVKYCLPEDFLCPDHAWLFRYH</sequence>